<feature type="transmembrane region" description="Helical" evidence="1">
    <location>
        <begin position="63"/>
        <end position="84"/>
    </location>
</feature>
<keyword evidence="1" id="KW-0472">Membrane</keyword>
<proteinExistence type="predicted"/>
<feature type="transmembrane region" description="Helical" evidence="1">
    <location>
        <begin position="140"/>
        <end position="164"/>
    </location>
</feature>
<dbReference type="EMBL" id="QXFT01001543">
    <property type="protein sequence ID" value="KAE9315997.1"/>
    <property type="molecule type" value="Genomic_DNA"/>
</dbReference>
<comment type="caution">
    <text evidence="2">The sequence shown here is derived from an EMBL/GenBank/DDBJ whole genome shotgun (WGS) entry which is preliminary data.</text>
</comment>
<evidence type="ECO:0000313" key="2">
    <source>
        <dbReference type="EMBL" id="KAE9315997.1"/>
    </source>
</evidence>
<feature type="transmembrane region" description="Helical" evidence="1">
    <location>
        <begin position="96"/>
        <end position="120"/>
    </location>
</feature>
<reference evidence="2 3" key="1">
    <citation type="submission" date="2018-08" db="EMBL/GenBank/DDBJ databases">
        <title>Genomic investigation of the strawberry pathogen Phytophthora fragariae indicates pathogenicity is determined by transcriptional variation in three key races.</title>
        <authorList>
            <person name="Adams T.M."/>
            <person name="Armitage A.D."/>
            <person name="Sobczyk M.K."/>
            <person name="Bates H.J."/>
            <person name="Dunwell J.M."/>
            <person name="Nellist C.F."/>
            <person name="Harrison R.J."/>
        </authorList>
    </citation>
    <scope>NUCLEOTIDE SEQUENCE [LARGE SCALE GENOMIC DNA]</scope>
    <source>
        <strain evidence="2 3">SCRP333</strain>
    </source>
</reference>
<sequence>MGVGLRRKEAVVFVHEQLRLTAHDATKLHRVLLLYLLIEGLMSDIFLLVANNGFVSKIQYVSLSYNLSGMLLLVFEIIESTYWLRKKTRVFIKRLLFCYESSLLGEILGAALQQTFFTQINRSRMFKSSNNINQAVSHYVWSIVGHGIFVLFAIAFIMSVRALWAILYVRWAHQTWVIFSASCCVDTALGRRNKMTMLGGYRWIDDKLYYKPEALKSFGLVKVEKEDGVELMALRKLHWFSVPKNDFVVIGETLEAKDTDIRIITDSLALCGSRIELSCCDEVLVPANATAEDASRWARILRVKKQ</sequence>
<accession>A0A6A4EAP0</accession>
<dbReference type="AlphaFoldDB" id="A0A6A4EAP0"/>
<name>A0A6A4EAP0_9STRA</name>
<keyword evidence="3" id="KW-1185">Reference proteome</keyword>
<keyword evidence="1" id="KW-0812">Transmembrane</keyword>
<keyword evidence="1" id="KW-1133">Transmembrane helix</keyword>
<evidence type="ECO:0000313" key="3">
    <source>
        <dbReference type="Proteomes" id="UP000434957"/>
    </source>
</evidence>
<feature type="transmembrane region" description="Helical" evidence="1">
    <location>
        <begin position="32"/>
        <end position="51"/>
    </location>
</feature>
<gene>
    <name evidence="2" type="ORF">PR003_g18839</name>
</gene>
<evidence type="ECO:0000256" key="1">
    <source>
        <dbReference type="SAM" id="Phobius"/>
    </source>
</evidence>
<protein>
    <submittedName>
        <fullName evidence="2">Uncharacterized protein</fullName>
    </submittedName>
</protein>
<organism evidence="2 3">
    <name type="scientific">Phytophthora rubi</name>
    <dbReference type="NCBI Taxonomy" id="129364"/>
    <lineage>
        <taxon>Eukaryota</taxon>
        <taxon>Sar</taxon>
        <taxon>Stramenopiles</taxon>
        <taxon>Oomycota</taxon>
        <taxon>Peronosporomycetes</taxon>
        <taxon>Peronosporales</taxon>
        <taxon>Peronosporaceae</taxon>
        <taxon>Phytophthora</taxon>
    </lineage>
</organism>
<dbReference type="Proteomes" id="UP000434957">
    <property type="component" value="Unassembled WGS sequence"/>
</dbReference>